<comment type="caution">
    <text evidence="1">The sequence shown here is derived from an EMBL/GenBank/DDBJ whole genome shotgun (WGS) entry which is preliminary data.</text>
</comment>
<sequence>MSTLTVKNTRAKVSPGGVITLPVSARKTLGMKPKAGARVTVSVKGNTVLLAPATADGGFRVSPRGQMEVRGEALRVLEGGKERHFYFELDDERQTVALHPWK</sequence>
<dbReference type="InterPro" id="IPR037914">
    <property type="entry name" value="SpoVT-AbrB_sf"/>
</dbReference>
<dbReference type="EMBL" id="JAGIOF010000001">
    <property type="protein sequence ID" value="MBP2385785.1"/>
    <property type="molecule type" value="Genomic_DNA"/>
</dbReference>
<keyword evidence="1" id="KW-0238">DNA-binding</keyword>
<dbReference type="Proteomes" id="UP001296993">
    <property type="component" value="Unassembled WGS sequence"/>
</dbReference>
<reference evidence="1 2" key="1">
    <citation type="submission" date="2021-03" db="EMBL/GenBank/DDBJ databases">
        <title>Sequencing the genomes of 1000 actinobacteria strains.</title>
        <authorList>
            <person name="Klenk H.-P."/>
        </authorList>
    </citation>
    <scope>NUCLEOTIDE SEQUENCE [LARGE SCALE GENOMIC DNA]</scope>
    <source>
        <strain evidence="1 2">DSM 15797</strain>
    </source>
</reference>
<protein>
    <submittedName>
        <fullName evidence="1">Bifunctional DNA-binding transcriptional regulator/antitoxin component of YhaV-PrlF toxin-antitoxin module</fullName>
    </submittedName>
</protein>
<dbReference type="SUPFAM" id="SSF89447">
    <property type="entry name" value="AbrB/MazE/MraZ-like"/>
    <property type="match status" value="1"/>
</dbReference>
<organism evidence="1 2">
    <name type="scientific">Paeniglutamicibacter kerguelensis</name>
    <dbReference type="NCBI Taxonomy" id="254788"/>
    <lineage>
        <taxon>Bacteria</taxon>
        <taxon>Bacillati</taxon>
        <taxon>Actinomycetota</taxon>
        <taxon>Actinomycetes</taxon>
        <taxon>Micrococcales</taxon>
        <taxon>Micrococcaceae</taxon>
        <taxon>Paeniglutamicibacter</taxon>
    </lineage>
</organism>
<accession>A0ABS4XBD8</accession>
<evidence type="ECO:0000313" key="2">
    <source>
        <dbReference type="Proteomes" id="UP001296993"/>
    </source>
</evidence>
<dbReference type="RefSeq" id="WP_209996711.1">
    <property type="nucleotide sequence ID" value="NZ_BAAAJY010000003.1"/>
</dbReference>
<gene>
    <name evidence="1" type="ORF">JOF47_001296</name>
</gene>
<name>A0ABS4XBD8_9MICC</name>
<keyword evidence="2" id="KW-1185">Reference proteome</keyword>
<dbReference type="GO" id="GO:0003677">
    <property type="term" value="F:DNA binding"/>
    <property type="evidence" value="ECO:0007669"/>
    <property type="project" value="UniProtKB-KW"/>
</dbReference>
<evidence type="ECO:0000313" key="1">
    <source>
        <dbReference type="EMBL" id="MBP2385785.1"/>
    </source>
</evidence>
<proteinExistence type="predicted"/>